<accession>A0A1G5C734</accession>
<dbReference type="PANTHER" id="PTHR34698:SF2">
    <property type="entry name" value="5-OXOPROLINASE SUBUNIT B"/>
    <property type="match status" value="1"/>
</dbReference>
<reference evidence="5 6" key="1">
    <citation type="submission" date="2016-10" db="EMBL/GenBank/DDBJ databases">
        <authorList>
            <person name="de Groot N.N."/>
        </authorList>
    </citation>
    <scope>NUCLEOTIDE SEQUENCE [LARGE SCALE GENOMIC DNA]</scope>
    <source>
        <strain evidence="5 6">CGMCC 1.8925</strain>
    </source>
</reference>
<dbReference type="Pfam" id="PF02682">
    <property type="entry name" value="CT_C_D"/>
    <property type="match status" value="1"/>
</dbReference>
<dbReference type="GO" id="GO:0005524">
    <property type="term" value="F:ATP binding"/>
    <property type="evidence" value="ECO:0007669"/>
    <property type="project" value="UniProtKB-KW"/>
</dbReference>
<dbReference type="InterPro" id="IPR029000">
    <property type="entry name" value="Cyclophilin-like_dom_sf"/>
</dbReference>
<dbReference type="Gene3D" id="2.40.100.10">
    <property type="entry name" value="Cyclophilin-like"/>
    <property type="match status" value="1"/>
</dbReference>
<evidence type="ECO:0000259" key="4">
    <source>
        <dbReference type="SMART" id="SM00796"/>
    </source>
</evidence>
<dbReference type="InterPro" id="IPR003833">
    <property type="entry name" value="CT_C_D"/>
</dbReference>
<evidence type="ECO:0000313" key="5">
    <source>
        <dbReference type="EMBL" id="SCX98094.1"/>
    </source>
</evidence>
<dbReference type="InterPro" id="IPR010016">
    <property type="entry name" value="PxpB"/>
</dbReference>
<evidence type="ECO:0000256" key="2">
    <source>
        <dbReference type="ARBA" id="ARBA00022801"/>
    </source>
</evidence>
<keyword evidence="1" id="KW-0547">Nucleotide-binding</keyword>
<dbReference type="Proteomes" id="UP000199502">
    <property type="component" value="Unassembled WGS sequence"/>
</dbReference>
<keyword evidence="6" id="KW-1185">Reference proteome</keyword>
<evidence type="ECO:0000313" key="6">
    <source>
        <dbReference type="Proteomes" id="UP000199502"/>
    </source>
</evidence>
<dbReference type="EMBL" id="FMVT01000001">
    <property type="protein sequence ID" value="SCX98094.1"/>
    <property type="molecule type" value="Genomic_DNA"/>
</dbReference>
<dbReference type="GO" id="GO:0016787">
    <property type="term" value="F:hydrolase activity"/>
    <property type="evidence" value="ECO:0007669"/>
    <property type="project" value="UniProtKB-KW"/>
</dbReference>
<dbReference type="SUPFAM" id="SSF160467">
    <property type="entry name" value="PH0987 N-terminal domain-like"/>
    <property type="match status" value="1"/>
</dbReference>
<evidence type="ECO:0000256" key="3">
    <source>
        <dbReference type="ARBA" id="ARBA00022840"/>
    </source>
</evidence>
<protein>
    <submittedName>
        <fullName evidence="5">Sensor histidine kinase inhibitor, KipI family</fullName>
    </submittedName>
</protein>
<dbReference type="STRING" id="336292.SAMN05660710_00433"/>
<name>A0A1G5C734_9RHOB</name>
<keyword evidence="3" id="KW-0067">ATP-binding</keyword>
<dbReference type="Gene3D" id="3.30.1360.40">
    <property type="match status" value="1"/>
</dbReference>
<keyword evidence="2" id="KW-0378">Hydrolase</keyword>
<gene>
    <name evidence="5" type="ORF">SAMN05660710_00433</name>
</gene>
<feature type="domain" description="Carboxyltransferase" evidence="4">
    <location>
        <begin position="10"/>
        <end position="213"/>
    </location>
</feature>
<dbReference type="SUPFAM" id="SSF50891">
    <property type="entry name" value="Cyclophilin-like"/>
    <property type="match status" value="1"/>
</dbReference>
<dbReference type="PANTHER" id="PTHR34698">
    <property type="entry name" value="5-OXOPROLINASE SUBUNIT B"/>
    <property type="match status" value="1"/>
</dbReference>
<organism evidence="5 6">
    <name type="scientific">Paracoccus tibetensis</name>
    <dbReference type="NCBI Taxonomy" id="336292"/>
    <lineage>
        <taxon>Bacteria</taxon>
        <taxon>Pseudomonadati</taxon>
        <taxon>Pseudomonadota</taxon>
        <taxon>Alphaproteobacteria</taxon>
        <taxon>Rhodobacterales</taxon>
        <taxon>Paracoccaceae</taxon>
        <taxon>Paracoccus</taxon>
    </lineage>
</organism>
<dbReference type="RefSeq" id="WP_175453207.1">
    <property type="nucleotide sequence ID" value="NZ_FMVT01000001.1"/>
</dbReference>
<dbReference type="AlphaFoldDB" id="A0A1G5C734"/>
<proteinExistence type="predicted"/>
<sequence>MDDAVPELTPEVLPAGLDGLLVRFHLSPHPAAIAAAQVMAARLQADPPPGTAEICPALVSVHLRIDPTADRAGLSVRLLAEARRVAMERPPLPGPVRRWTIPAAFGGADGPDLGRIAAAMGRSEDAALAELLEADLRVLAIGFAPGQPYLGLLPPGWNLPRLPQITPEVPAGAIVVALRQIVVFGAPSPTGWQQLGRTSFRSFLPAREPPMVLRAGDALRFVRVAPDALPAAEDGGGLGGALLERLA</sequence>
<dbReference type="SMART" id="SM00796">
    <property type="entry name" value="AHS1"/>
    <property type="match status" value="1"/>
</dbReference>
<evidence type="ECO:0000256" key="1">
    <source>
        <dbReference type="ARBA" id="ARBA00022741"/>
    </source>
</evidence>